<dbReference type="PANTHER" id="PTHR43479:SF11">
    <property type="entry name" value="ACREF_ENVCD OPERON REPRESSOR-RELATED"/>
    <property type="match status" value="1"/>
</dbReference>
<gene>
    <name evidence="4" type="ORF">OBO34_03755</name>
</gene>
<feature type="domain" description="HTH tetR-type" evidence="3">
    <location>
        <begin position="10"/>
        <end position="70"/>
    </location>
</feature>
<organism evidence="4 5">
    <name type="scientific">Hominibacterium faecale</name>
    <dbReference type="NCBI Taxonomy" id="2839743"/>
    <lineage>
        <taxon>Bacteria</taxon>
        <taxon>Bacillati</taxon>
        <taxon>Bacillota</taxon>
        <taxon>Clostridia</taxon>
        <taxon>Peptostreptococcales</taxon>
        <taxon>Anaerovoracaceae</taxon>
        <taxon>Hominibacterium</taxon>
    </lineage>
</organism>
<evidence type="ECO:0000256" key="2">
    <source>
        <dbReference type="PROSITE-ProRule" id="PRU00335"/>
    </source>
</evidence>
<comment type="caution">
    <text evidence="4">The sequence shown here is derived from an EMBL/GenBank/DDBJ whole genome shotgun (WGS) entry which is preliminary data.</text>
</comment>
<sequence length="209" mass="24608">MNDKFYNLPVEKQNAIINAALHVFAENDYKKASTEEITRLAGISKGLLFHYFGSKKELYLHLYQYAEKSLIEGMRRYYDSEETDFFKALISAQMAKVQVLHQHPDLISFLVRAYLEHDDAVEAQIDTRFRDIISASRTTVLERTDGSKFKESISPDQALDIILWMSDGFMRSRTPQQLADLEALNEEFLSYMDLLRRHFYKEEYWDEHN</sequence>
<proteinExistence type="predicted"/>
<dbReference type="SUPFAM" id="SSF48498">
    <property type="entry name" value="Tetracyclin repressor-like, C-terminal domain"/>
    <property type="match status" value="1"/>
</dbReference>
<keyword evidence="5" id="KW-1185">Reference proteome</keyword>
<dbReference type="RefSeq" id="WP_253020806.1">
    <property type="nucleotide sequence ID" value="NZ_JAJAGH010000010.1"/>
</dbReference>
<accession>A0A9J6QPV7</accession>
<dbReference type="PRINTS" id="PR00455">
    <property type="entry name" value="HTHTETR"/>
</dbReference>
<dbReference type="GO" id="GO:0003677">
    <property type="term" value="F:DNA binding"/>
    <property type="evidence" value="ECO:0007669"/>
    <property type="project" value="UniProtKB-UniRule"/>
</dbReference>
<dbReference type="InterPro" id="IPR036271">
    <property type="entry name" value="Tet_transcr_reg_TetR-rel_C_sf"/>
</dbReference>
<dbReference type="SUPFAM" id="SSF46689">
    <property type="entry name" value="Homeodomain-like"/>
    <property type="match status" value="1"/>
</dbReference>
<dbReference type="InterPro" id="IPR009057">
    <property type="entry name" value="Homeodomain-like_sf"/>
</dbReference>
<dbReference type="AlphaFoldDB" id="A0A9J6QPV7"/>
<dbReference type="Gene3D" id="1.10.10.60">
    <property type="entry name" value="Homeodomain-like"/>
    <property type="match status" value="1"/>
</dbReference>
<keyword evidence="1 2" id="KW-0238">DNA-binding</keyword>
<dbReference type="PROSITE" id="PS50977">
    <property type="entry name" value="HTH_TETR_2"/>
    <property type="match status" value="1"/>
</dbReference>
<dbReference type="InterPro" id="IPR050624">
    <property type="entry name" value="HTH-type_Tx_Regulator"/>
</dbReference>
<dbReference type="EMBL" id="JAOSHN010000001">
    <property type="protein sequence ID" value="MCU7377468.1"/>
    <property type="molecule type" value="Genomic_DNA"/>
</dbReference>
<reference evidence="4" key="1">
    <citation type="submission" date="2022-09" db="EMBL/GenBank/DDBJ databases">
        <title>Culturomic study of gut microbiota in children with autism spectrum disorder.</title>
        <authorList>
            <person name="Efimov B.A."/>
            <person name="Chaplin A.V."/>
            <person name="Sokolova S.R."/>
            <person name="Pikina A.P."/>
            <person name="Korzhanova M."/>
            <person name="Belova V."/>
            <person name="Korostin D."/>
        </authorList>
    </citation>
    <scope>NUCLEOTIDE SEQUENCE</scope>
    <source>
        <strain evidence="4">ASD5510</strain>
    </source>
</reference>
<protein>
    <submittedName>
        <fullName evidence="4">TetR/AcrR family transcriptional regulator</fullName>
    </submittedName>
</protein>
<dbReference type="Gene3D" id="1.10.357.10">
    <property type="entry name" value="Tetracycline Repressor, domain 2"/>
    <property type="match status" value="1"/>
</dbReference>
<evidence type="ECO:0000259" key="3">
    <source>
        <dbReference type="PROSITE" id="PS50977"/>
    </source>
</evidence>
<feature type="DNA-binding region" description="H-T-H motif" evidence="2">
    <location>
        <begin position="33"/>
        <end position="52"/>
    </location>
</feature>
<evidence type="ECO:0000313" key="5">
    <source>
        <dbReference type="Proteomes" id="UP001065549"/>
    </source>
</evidence>
<dbReference type="InterPro" id="IPR001647">
    <property type="entry name" value="HTH_TetR"/>
</dbReference>
<name>A0A9J6QPV7_9FIRM</name>
<evidence type="ECO:0000313" key="4">
    <source>
        <dbReference type="EMBL" id="MCU7377468.1"/>
    </source>
</evidence>
<dbReference type="PANTHER" id="PTHR43479">
    <property type="entry name" value="ACREF/ENVCD OPERON REPRESSOR-RELATED"/>
    <property type="match status" value="1"/>
</dbReference>
<dbReference type="Pfam" id="PF00440">
    <property type="entry name" value="TetR_N"/>
    <property type="match status" value="1"/>
</dbReference>
<dbReference type="Proteomes" id="UP001065549">
    <property type="component" value="Unassembled WGS sequence"/>
</dbReference>
<evidence type="ECO:0000256" key="1">
    <source>
        <dbReference type="ARBA" id="ARBA00023125"/>
    </source>
</evidence>